<evidence type="ECO:0000313" key="3">
    <source>
        <dbReference type="EnsemblPlants" id="LPERR06G05630.1"/>
    </source>
</evidence>
<dbReference type="Proteomes" id="UP000032180">
    <property type="component" value="Chromosome 6"/>
</dbReference>
<protein>
    <submittedName>
        <fullName evidence="3">Uncharacterized protein</fullName>
    </submittedName>
</protein>
<evidence type="ECO:0000313" key="4">
    <source>
        <dbReference type="Proteomes" id="UP000032180"/>
    </source>
</evidence>
<reference evidence="3" key="3">
    <citation type="submission" date="2015-04" db="UniProtKB">
        <authorList>
            <consortium name="EnsemblPlants"/>
        </authorList>
    </citation>
    <scope>IDENTIFICATION</scope>
</reference>
<sequence length="213" mass="22487">MADYDGGGGGDKEATTTAPAVNSGGFRKVAGIVQMLHRWRRQSSAARRSSKPSISGETSSNAAAAAAAGDDDDDEKKPLLTPAAAAGKVVVVEERAEEAPVTPMTPEEGQIAAADVPRGCCAVYVGAAAEEGSRRRFVVPTAYLGMPVFRRLLEKAEEEFGFEYSDGALTIPCDTEDFKYILGVMDCHRKGLLDDEGNPKEDAAGEGSSEKRE</sequence>
<feature type="compositionally biased region" description="Low complexity" evidence="2">
    <location>
        <begin position="42"/>
        <end position="55"/>
    </location>
</feature>
<feature type="region of interest" description="Disordered" evidence="2">
    <location>
        <begin position="190"/>
        <end position="213"/>
    </location>
</feature>
<keyword evidence="4" id="KW-1185">Reference proteome</keyword>
<name>A0A0D9WMW3_9ORYZ</name>
<evidence type="ECO:0000256" key="1">
    <source>
        <dbReference type="ARBA" id="ARBA00006974"/>
    </source>
</evidence>
<organism evidence="3 4">
    <name type="scientific">Leersia perrieri</name>
    <dbReference type="NCBI Taxonomy" id="77586"/>
    <lineage>
        <taxon>Eukaryota</taxon>
        <taxon>Viridiplantae</taxon>
        <taxon>Streptophyta</taxon>
        <taxon>Embryophyta</taxon>
        <taxon>Tracheophyta</taxon>
        <taxon>Spermatophyta</taxon>
        <taxon>Magnoliopsida</taxon>
        <taxon>Liliopsida</taxon>
        <taxon>Poales</taxon>
        <taxon>Poaceae</taxon>
        <taxon>BOP clade</taxon>
        <taxon>Oryzoideae</taxon>
        <taxon>Oryzeae</taxon>
        <taxon>Oryzinae</taxon>
        <taxon>Leersia</taxon>
    </lineage>
</organism>
<feature type="region of interest" description="Disordered" evidence="2">
    <location>
        <begin position="39"/>
        <end position="78"/>
    </location>
</feature>
<dbReference type="STRING" id="77586.A0A0D9WMW3"/>
<dbReference type="PANTHER" id="PTHR31374:SF329">
    <property type="entry name" value="SAUR-LIKE AUXIN-RESPONSIVE PROTEIN FAMILY"/>
    <property type="match status" value="1"/>
</dbReference>
<dbReference type="Pfam" id="PF02519">
    <property type="entry name" value="Auxin_inducible"/>
    <property type="match status" value="1"/>
</dbReference>
<dbReference type="Gramene" id="LPERR06G05630.1">
    <property type="protein sequence ID" value="LPERR06G05630.1"/>
    <property type="gene ID" value="LPERR06G05630"/>
</dbReference>
<dbReference type="HOGENOM" id="CLU_1176927_0_0_1"/>
<dbReference type="eggNOG" id="ENOG502T15T">
    <property type="taxonomic scope" value="Eukaryota"/>
</dbReference>
<comment type="similarity">
    <text evidence="1">Belongs to the ARG7 family.</text>
</comment>
<evidence type="ECO:0000256" key="2">
    <source>
        <dbReference type="SAM" id="MobiDB-lite"/>
    </source>
</evidence>
<feature type="region of interest" description="Disordered" evidence="2">
    <location>
        <begin position="1"/>
        <end position="24"/>
    </location>
</feature>
<accession>A0A0D9WMW3</accession>
<dbReference type="AlphaFoldDB" id="A0A0D9WMW3"/>
<dbReference type="InterPro" id="IPR003676">
    <property type="entry name" value="SAUR_fam"/>
</dbReference>
<reference evidence="4" key="2">
    <citation type="submission" date="2013-12" db="EMBL/GenBank/DDBJ databases">
        <authorList>
            <person name="Yu Y."/>
            <person name="Lee S."/>
            <person name="de Baynast K."/>
            <person name="Wissotski M."/>
            <person name="Liu L."/>
            <person name="Talag J."/>
            <person name="Goicoechea J."/>
            <person name="Angelova A."/>
            <person name="Jetty R."/>
            <person name="Kudrna D."/>
            <person name="Golser W."/>
            <person name="Rivera L."/>
            <person name="Zhang J."/>
            <person name="Wing R."/>
        </authorList>
    </citation>
    <scope>NUCLEOTIDE SEQUENCE</scope>
</reference>
<dbReference type="PANTHER" id="PTHR31374">
    <property type="entry name" value="AUXIN-INDUCED PROTEIN-LIKE-RELATED"/>
    <property type="match status" value="1"/>
</dbReference>
<dbReference type="EnsemblPlants" id="LPERR06G05630.1">
    <property type="protein sequence ID" value="LPERR06G05630.1"/>
    <property type="gene ID" value="LPERR06G05630"/>
</dbReference>
<proteinExistence type="inferred from homology"/>
<reference evidence="3 4" key="1">
    <citation type="submission" date="2012-08" db="EMBL/GenBank/DDBJ databases">
        <title>Oryza genome evolution.</title>
        <authorList>
            <person name="Wing R.A."/>
        </authorList>
    </citation>
    <scope>NUCLEOTIDE SEQUENCE</scope>
</reference>
<dbReference type="GO" id="GO:0009733">
    <property type="term" value="P:response to auxin"/>
    <property type="evidence" value="ECO:0007669"/>
    <property type="project" value="InterPro"/>
</dbReference>